<evidence type="ECO:0000256" key="8">
    <source>
        <dbReference type="ARBA" id="ARBA00023186"/>
    </source>
</evidence>
<feature type="compositionally biased region" description="Pro residues" evidence="11">
    <location>
        <begin position="258"/>
        <end position="268"/>
    </location>
</feature>
<keyword evidence="6" id="KW-0053">Apoptosis</keyword>
<feature type="region of interest" description="Disordered" evidence="11">
    <location>
        <begin position="1"/>
        <end position="78"/>
    </location>
</feature>
<dbReference type="CDD" id="cd13150">
    <property type="entry name" value="DAXX_histone_binding"/>
    <property type="match status" value="1"/>
</dbReference>
<keyword evidence="9" id="KW-0539">Nucleus</keyword>
<feature type="region of interest" description="Disordered" evidence="11">
    <location>
        <begin position="97"/>
        <end position="128"/>
    </location>
</feature>
<keyword evidence="14" id="KW-1185">Reference proteome</keyword>
<feature type="compositionally biased region" description="Polar residues" evidence="11">
    <location>
        <begin position="359"/>
        <end position="369"/>
    </location>
</feature>
<dbReference type="PANTHER" id="PTHR12766:SF7">
    <property type="entry name" value="DEATH DOMAIN-ASSOCIATED PROTEIN 6"/>
    <property type="match status" value="1"/>
</dbReference>
<reference evidence="13 14" key="1">
    <citation type="journal article" date="2015" name="Nat. Commun.">
        <title>Lucilia cuprina genome unlocks parasitic fly biology to underpin future interventions.</title>
        <authorList>
            <person name="Anstead C.A."/>
            <person name="Korhonen P.K."/>
            <person name="Young N.D."/>
            <person name="Hall R.S."/>
            <person name="Jex A.R."/>
            <person name="Murali S.C."/>
            <person name="Hughes D.S."/>
            <person name="Lee S.F."/>
            <person name="Perry T."/>
            <person name="Stroehlein A.J."/>
            <person name="Ansell B.R."/>
            <person name="Breugelmans B."/>
            <person name="Hofmann A."/>
            <person name="Qu J."/>
            <person name="Dugan S."/>
            <person name="Lee S.L."/>
            <person name="Chao H."/>
            <person name="Dinh H."/>
            <person name="Han Y."/>
            <person name="Doddapaneni H.V."/>
            <person name="Worley K.C."/>
            <person name="Muzny D.M."/>
            <person name="Ioannidis P."/>
            <person name="Waterhouse R.M."/>
            <person name="Zdobnov E.M."/>
            <person name="James P.J."/>
            <person name="Bagnall N.H."/>
            <person name="Kotze A.C."/>
            <person name="Gibbs R.A."/>
            <person name="Richards S."/>
            <person name="Batterham P."/>
            <person name="Gasser R.B."/>
        </authorList>
    </citation>
    <scope>NUCLEOTIDE SEQUENCE [LARGE SCALE GENOMIC DNA]</scope>
    <source>
        <strain evidence="13 14">LS</strain>
        <tissue evidence="13">Full body</tissue>
    </source>
</reference>
<dbReference type="GO" id="GO:0003713">
    <property type="term" value="F:transcription coactivator activity"/>
    <property type="evidence" value="ECO:0007669"/>
    <property type="project" value="TreeGrafter"/>
</dbReference>
<evidence type="ECO:0000256" key="6">
    <source>
        <dbReference type="ARBA" id="ARBA00022703"/>
    </source>
</evidence>
<feature type="compositionally biased region" description="Low complexity" evidence="11">
    <location>
        <begin position="237"/>
        <end position="257"/>
    </location>
</feature>
<feature type="coiled-coil region" evidence="10">
    <location>
        <begin position="588"/>
        <end position="615"/>
    </location>
</feature>
<dbReference type="InterPro" id="IPR046426">
    <property type="entry name" value="DAXX_histone-bd_sf"/>
</dbReference>
<dbReference type="Gene3D" id="1.10.8.810">
    <property type="entry name" value="Daxx helical bundle domain"/>
    <property type="match status" value="1"/>
</dbReference>
<dbReference type="InterPro" id="IPR046378">
    <property type="entry name" value="DAXX_histone-bd"/>
</dbReference>
<feature type="compositionally biased region" description="Polar residues" evidence="11">
    <location>
        <begin position="323"/>
        <end position="352"/>
    </location>
</feature>
<organism evidence="13 14">
    <name type="scientific">Lucilia cuprina</name>
    <name type="common">Green bottle fly</name>
    <name type="synonym">Australian sheep blowfly</name>
    <dbReference type="NCBI Taxonomy" id="7375"/>
    <lineage>
        <taxon>Eukaryota</taxon>
        <taxon>Metazoa</taxon>
        <taxon>Ecdysozoa</taxon>
        <taxon>Arthropoda</taxon>
        <taxon>Hexapoda</taxon>
        <taxon>Insecta</taxon>
        <taxon>Pterygota</taxon>
        <taxon>Neoptera</taxon>
        <taxon>Endopterygota</taxon>
        <taxon>Diptera</taxon>
        <taxon>Brachycera</taxon>
        <taxon>Muscomorpha</taxon>
        <taxon>Oestroidea</taxon>
        <taxon>Calliphoridae</taxon>
        <taxon>Luciliinae</taxon>
        <taxon>Lucilia</taxon>
    </lineage>
</organism>
<dbReference type="GO" id="GO:0003714">
    <property type="term" value="F:transcription corepressor activity"/>
    <property type="evidence" value="ECO:0007669"/>
    <property type="project" value="TreeGrafter"/>
</dbReference>
<evidence type="ECO:0000256" key="4">
    <source>
        <dbReference type="ARBA" id="ARBA00022454"/>
    </source>
</evidence>
<evidence type="ECO:0000313" key="13">
    <source>
        <dbReference type="EMBL" id="KNC27107.1"/>
    </source>
</evidence>
<dbReference type="OMA" id="DNTMENC"/>
<feature type="compositionally biased region" description="Low complexity" evidence="11">
    <location>
        <begin position="218"/>
        <end position="228"/>
    </location>
</feature>
<dbReference type="FunFam" id="1.20.58.2170:FF:000001">
    <property type="entry name" value="Death domain-associated protein 6"/>
    <property type="match status" value="1"/>
</dbReference>
<evidence type="ECO:0000256" key="11">
    <source>
        <dbReference type="SAM" id="MobiDB-lite"/>
    </source>
</evidence>
<feature type="region of interest" description="Disordered" evidence="11">
    <location>
        <begin position="518"/>
        <end position="574"/>
    </location>
</feature>
<evidence type="ECO:0000256" key="7">
    <source>
        <dbReference type="ARBA" id="ARBA00023054"/>
    </source>
</evidence>
<feature type="region of interest" description="Disordered" evidence="11">
    <location>
        <begin position="779"/>
        <end position="924"/>
    </location>
</feature>
<evidence type="ECO:0000256" key="5">
    <source>
        <dbReference type="ARBA" id="ARBA00022490"/>
    </source>
</evidence>
<comment type="caution">
    <text evidence="13">The sequence shown here is derived from an EMBL/GenBank/DDBJ whole genome shotgun (WGS) entry which is preliminary data.</text>
</comment>
<dbReference type="PANTHER" id="PTHR12766">
    <property type="entry name" value="DEATH DOMAIN-ASSOCIATED PROTEIN 6 DAXX"/>
    <property type="match status" value="1"/>
</dbReference>
<keyword evidence="7 10" id="KW-0175">Coiled coil</keyword>
<dbReference type="InterPro" id="IPR038298">
    <property type="entry name" value="Daxx_N_sf"/>
</dbReference>
<keyword evidence="4" id="KW-0158">Chromosome</keyword>
<feature type="region of interest" description="Disordered" evidence="11">
    <location>
        <begin position="209"/>
        <end position="308"/>
    </location>
</feature>
<evidence type="ECO:0000256" key="1">
    <source>
        <dbReference type="ARBA" id="ARBA00004123"/>
    </source>
</evidence>
<feature type="compositionally biased region" description="Polar residues" evidence="11">
    <location>
        <begin position="56"/>
        <end position="78"/>
    </location>
</feature>
<gene>
    <name evidence="13" type="ORF">FF38_12655</name>
</gene>
<sequence length="1139" mass="125102">MSSIIVLDSSDEDESPPKKVHVKSSTSNTGNSSSVTNSSVTTKGQNAKQRAIPSGITITPRLSPTTSQPGGKSVNMPSLSTTSFAASFLALNSIINDERQTPTPPTNKGIATLGGNQRKRKTPTPPQTMQRLSAKNYAALANSSPAKAATTVAPLPPIMPMITGVHSMAAAGATPPLQLMATPPHNLGNFMGLNEQLMINPHLIPTGLPPNTTITAHPNPNQNNINNNFKIHLPFNKPSSTTTPSPAASPSPAAAPKTPSPQLTPSPQPSRMDKTSRRIKPTTLLKSTDESWQKHKHSDRQLTQRTPISLTNDVVIEMLPPATTESPKSISASSSRHHTPMTSPTTPKSQKSPDVIMLTTPTDHNSGNDCDTVLDLTHSPDKVKSNNNKPLEIVDLVNTPEQQKQQINGEANKAKPDKKPDKPPPPPPKPPLEPEYEELIKACREADPSKDMEKLIKTKLLKYYYEVHGDFVKSKSFRKSIRKVVETIKAKPDLVYYNLKTIVEELKVRRKARVVEEASAAAAPVSESTNTAANNNNTNAASPLATTENVEKPTTTTSDSNVPASSSTSNTSTTAVEISATATTSTGNKKLDEQIKKLNKALYVLTKRIEVLEQAEVDWDDDDSSFLQVERFKKRACQIYEKICDLTGESKNAHRLVKKPIKFNETRIPQFNKTLQAFINRTKEFPDYYDVLRMLEHCNRTYSLGLVNFEMKNIAEDAFIKVGKLLQSRRKADLYETVTHYAGDGADPAITDPTLAAKLNENLKNHKKINDILEKFARKQDMPEVEEEEEKAETTEDTKVEEVTKEEVKMETETAEVMAIAKESLNKEDKKQGEEDQKQDLLKSEEGKKEKETVEPAKRVVVEDGEEEEEDEEDDDEEEEEEEEDDDDNLDEQVETLANGDVSDNESDNEIENTNNKNKENVTKDTMKELNESLVSVNDSLEILDKSYDKSLSTECIEIPDNSQDILQLDNTMENCMNKLISSHENNNSARDNLLVNNNNNNELIATTTNTKTVINTTTSKEISPLTSPKASPTTPASIMPIRNGKLKETPTPHLLNNNNNNNASINLDAATATLTTTTTTADLKIVHVSSLEPDTNNITTTATGGSNIEVGSSLCTDLTSTISGNKSLEEIVISDEES</sequence>
<feature type="region of interest" description="Disordered" evidence="11">
    <location>
        <begin position="321"/>
        <end position="434"/>
    </location>
</feature>
<dbReference type="AlphaFoldDB" id="A0A0L0C4D5"/>
<evidence type="ECO:0000256" key="9">
    <source>
        <dbReference type="ARBA" id="ARBA00023242"/>
    </source>
</evidence>
<evidence type="ECO:0000259" key="12">
    <source>
        <dbReference type="Pfam" id="PF20920"/>
    </source>
</evidence>
<protein>
    <recommendedName>
        <fullName evidence="12">Daxx histone-binding domain-containing protein</fullName>
    </recommendedName>
</protein>
<accession>A0A0L0C4D5</accession>
<dbReference type="GO" id="GO:0006915">
    <property type="term" value="P:apoptotic process"/>
    <property type="evidence" value="ECO:0007669"/>
    <property type="project" value="UniProtKB-KW"/>
</dbReference>
<feature type="compositionally biased region" description="Basic and acidic residues" evidence="11">
    <location>
        <begin position="792"/>
        <end position="812"/>
    </location>
</feature>
<proteinExistence type="predicted"/>
<dbReference type="GO" id="GO:0005694">
    <property type="term" value="C:chromosome"/>
    <property type="evidence" value="ECO:0007669"/>
    <property type="project" value="UniProtKB-SubCell"/>
</dbReference>
<keyword evidence="8" id="KW-0143">Chaperone</keyword>
<dbReference type="EMBL" id="JRES01000933">
    <property type="protein sequence ID" value="KNC27107.1"/>
    <property type="molecule type" value="Genomic_DNA"/>
</dbReference>
<dbReference type="GO" id="GO:0016605">
    <property type="term" value="C:PML body"/>
    <property type="evidence" value="ECO:0007669"/>
    <property type="project" value="TreeGrafter"/>
</dbReference>
<evidence type="ECO:0000256" key="2">
    <source>
        <dbReference type="ARBA" id="ARBA00004286"/>
    </source>
</evidence>
<evidence type="ECO:0000256" key="3">
    <source>
        <dbReference type="ARBA" id="ARBA00004496"/>
    </source>
</evidence>
<dbReference type="Gene3D" id="1.20.58.2170">
    <property type="match status" value="1"/>
</dbReference>
<comment type="subcellular location">
    <subcellularLocation>
        <location evidence="2">Chromosome</location>
    </subcellularLocation>
    <subcellularLocation>
        <location evidence="3">Cytoplasm</location>
    </subcellularLocation>
    <subcellularLocation>
        <location evidence="1">Nucleus</location>
    </subcellularLocation>
</comment>
<keyword evidence="5" id="KW-0963">Cytoplasm</keyword>
<dbReference type="GO" id="GO:0005737">
    <property type="term" value="C:cytoplasm"/>
    <property type="evidence" value="ECO:0007669"/>
    <property type="project" value="UniProtKB-SubCell"/>
</dbReference>
<feature type="compositionally biased region" description="Pro residues" evidence="11">
    <location>
        <begin position="423"/>
        <end position="433"/>
    </location>
</feature>
<feature type="compositionally biased region" description="Acidic residues" evidence="11">
    <location>
        <begin position="863"/>
        <end position="894"/>
    </location>
</feature>
<dbReference type="STRING" id="7375.A0A0L0C4D5"/>
<feature type="domain" description="Daxx histone-binding" evidence="12">
    <location>
        <begin position="697"/>
        <end position="777"/>
    </location>
</feature>
<dbReference type="GO" id="GO:0042393">
    <property type="term" value="F:histone binding"/>
    <property type="evidence" value="ECO:0007669"/>
    <property type="project" value="InterPro"/>
</dbReference>
<evidence type="ECO:0000256" key="10">
    <source>
        <dbReference type="SAM" id="Coils"/>
    </source>
</evidence>
<feature type="compositionally biased region" description="Basic and acidic residues" evidence="11">
    <location>
        <begin position="412"/>
        <end position="422"/>
    </location>
</feature>
<dbReference type="Proteomes" id="UP000037069">
    <property type="component" value="Unassembled WGS sequence"/>
</dbReference>
<feature type="compositionally biased region" description="Basic and acidic residues" evidence="11">
    <location>
        <begin position="824"/>
        <end position="862"/>
    </location>
</feature>
<dbReference type="Pfam" id="PF20920">
    <property type="entry name" value="DAXX_hist_bd"/>
    <property type="match status" value="1"/>
</dbReference>
<dbReference type="GO" id="GO:0050681">
    <property type="term" value="F:nuclear androgen receptor binding"/>
    <property type="evidence" value="ECO:0007669"/>
    <property type="project" value="TreeGrafter"/>
</dbReference>
<name>A0A0L0C4D5_LUCCU</name>
<evidence type="ECO:0000313" key="14">
    <source>
        <dbReference type="Proteomes" id="UP000037069"/>
    </source>
</evidence>
<feature type="compositionally biased region" description="Low complexity" evidence="11">
    <location>
        <begin position="23"/>
        <end position="44"/>
    </location>
</feature>
<dbReference type="OrthoDB" id="7492809at2759"/>
<feature type="compositionally biased region" description="Polar residues" evidence="11">
    <location>
        <begin position="399"/>
        <end position="409"/>
    </location>
</feature>